<evidence type="ECO:0000256" key="4">
    <source>
        <dbReference type="ARBA" id="ARBA00022679"/>
    </source>
</evidence>
<dbReference type="CDD" id="cd05402">
    <property type="entry name" value="NT_PAP_TUTase"/>
    <property type="match status" value="1"/>
</dbReference>
<evidence type="ECO:0000256" key="7">
    <source>
        <dbReference type="SAM" id="MobiDB-lite"/>
    </source>
</evidence>
<dbReference type="Pfam" id="PF22600">
    <property type="entry name" value="MTPAP-like_central"/>
    <property type="match status" value="1"/>
</dbReference>
<proteinExistence type="inferred from homology"/>
<keyword evidence="11" id="KW-1185">Reference proteome</keyword>
<comment type="caution">
    <text evidence="10">The sequence shown here is derived from an EMBL/GenBank/DDBJ whole genome shotgun (WGS) entry which is preliminary data.</text>
</comment>
<evidence type="ECO:0000259" key="8">
    <source>
        <dbReference type="Pfam" id="PF03828"/>
    </source>
</evidence>
<feature type="domain" description="Poly(A) RNA polymerase mitochondrial-like central palm" evidence="9">
    <location>
        <begin position="122"/>
        <end position="252"/>
    </location>
</feature>
<accession>A0A8J1Y7N3</accession>
<feature type="region of interest" description="Disordered" evidence="7">
    <location>
        <begin position="58"/>
        <end position="84"/>
    </location>
</feature>
<dbReference type="FunFam" id="3.30.460.10:FF:000006">
    <property type="entry name" value="non-canonical poly(A) RNA polymerase PAPD5"/>
    <property type="match status" value="1"/>
</dbReference>
<dbReference type="GO" id="GO:0046872">
    <property type="term" value="F:metal ion binding"/>
    <property type="evidence" value="ECO:0007669"/>
    <property type="project" value="UniProtKB-KW"/>
</dbReference>
<feature type="compositionally biased region" description="Low complexity" evidence="7">
    <location>
        <begin position="67"/>
        <end position="76"/>
    </location>
</feature>
<dbReference type="OrthoDB" id="273917at2759"/>
<dbReference type="GO" id="GO:0043634">
    <property type="term" value="P:polyadenylation-dependent ncRNA catabolic process"/>
    <property type="evidence" value="ECO:0007669"/>
    <property type="project" value="TreeGrafter"/>
</dbReference>
<dbReference type="GO" id="GO:0003729">
    <property type="term" value="F:mRNA binding"/>
    <property type="evidence" value="ECO:0007669"/>
    <property type="project" value="TreeGrafter"/>
</dbReference>
<comment type="cofactor">
    <cofactor evidence="1">
        <name>Mn(2+)</name>
        <dbReference type="ChEBI" id="CHEBI:29035"/>
    </cofactor>
</comment>
<protein>
    <recommendedName>
        <fullName evidence="3">polynucleotide adenylyltransferase</fullName>
        <ecNumber evidence="3">2.7.7.19</ecNumber>
    </recommendedName>
</protein>
<feature type="compositionally biased region" description="Polar residues" evidence="7">
    <location>
        <begin position="494"/>
        <end position="511"/>
    </location>
</feature>
<dbReference type="SUPFAM" id="SSF81301">
    <property type="entry name" value="Nucleotidyltransferase"/>
    <property type="match status" value="1"/>
</dbReference>
<dbReference type="SUPFAM" id="SSF81631">
    <property type="entry name" value="PAP/OAS1 substrate-binding domain"/>
    <property type="match status" value="1"/>
</dbReference>
<dbReference type="GO" id="GO:0031123">
    <property type="term" value="P:RNA 3'-end processing"/>
    <property type="evidence" value="ECO:0007669"/>
    <property type="project" value="TreeGrafter"/>
</dbReference>
<keyword evidence="5" id="KW-0479">Metal-binding</keyword>
<feature type="compositionally biased region" description="Low complexity" evidence="7">
    <location>
        <begin position="514"/>
        <end position="539"/>
    </location>
</feature>
<feature type="domain" description="PAP-associated" evidence="8">
    <location>
        <begin position="310"/>
        <end position="370"/>
    </location>
</feature>
<evidence type="ECO:0000256" key="6">
    <source>
        <dbReference type="ARBA" id="ARBA00022842"/>
    </source>
</evidence>
<dbReference type="PANTHER" id="PTHR23092">
    <property type="entry name" value="POLY(A) RNA POLYMERASE"/>
    <property type="match status" value="1"/>
</dbReference>
<evidence type="ECO:0000256" key="3">
    <source>
        <dbReference type="ARBA" id="ARBA00012388"/>
    </source>
</evidence>
<dbReference type="PANTHER" id="PTHR23092:SF15">
    <property type="entry name" value="INACTIVE NON-CANONICAL POLY(A) RNA POLYMERASE PROTEIN TRF4-2-RELATED"/>
    <property type="match status" value="1"/>
</dbReference>
<dbReference type="GO" id="GO:0005730">
    <property type="term" value="C:nucleolus"/>
    <property type="evidence" value="ECO:0007669"/>
    <property type="project" value="TreeGrafter"/>
</dbReference>
<keyword evidence="4" id="KW-0808">Transferase</keyword>
<keyword evidence="6" id="KW-0460">Magnesium</keyword>
<dbReference type="Pfam" id="PF03828">
    <property type="entry name" value="PAP_assoc"/>
    <property type="match status" value="1"/>
</dbReference>
<reference evidence="10" key="1">
    <citation type="submission" date="2022-03" db="EMBL/GenBank/DDBJ databases">
        <authorList>
            <person name="Martin C."/>
        </authorList>
    </citation>
    <scope>NUCLEOTIDE SEQUENCE</scope>
</reference>
<evidence type="ECO:0000259" key="9">
    <source>
        <dbReference type="Pfam" id="PF22600"/>
    </source>
</evidence>
<evidence type="ECO:0000313" key="11">
    <source>
        <dbReference type="Proteomes" id="UP000749559"/>
    </source>
</evidence>
<dbReference type="InterPro" id="IPR002058">
    <property type="entry name" value="PAP_assoc"/>
</dbReference>
<dbReference type="Proteomes" id="UP000749559">
    <property type="component" value="Unassembled WGS sequence"/>
</dbReference>
<dbReference type="GO" id="GO:1990817">
    <property type="term" value="F:poly(A) RNA polymerase activity"/>
    <property type="evidence" value="ECO:0007669"/>
    <property type="project" value="UniProtKB-EC"/>
</dbReference>
<evidence type="ECO:0000313" key="10">
    <source>
        <dbReference type="EMBL" id="CAH1780090.1"/>
    </source>
</evidence>
<dbReference type="InterPro" id="IPR045862">
    <property type="entry name" value="Trf4-like"/>
</dbReference>
<dbReference type="AlphaFoldDB" id="A0A8J1Y7N3"/>
<dbReference type="InterPro" id="IPR054708">
    <property type="entry name" value="MTPAP-like_central"/>
</dbReference>
<feature type="compositionally biased region" description="Low complexity" evidence="7">
    <location>
        <begin position="583"/>
        <end position="599"/>
    </location>
</feature>
<dbReference type="InterPro" id="IPR043519">
    <property type="entry name" value="NT_sf"/>
</dbReference>
<evidence type="ECO:0000256" key="2">
    <source>
        <dbReference type="ARBA" id="ARBA00008593"/>
    </source>
</evidence>
<name>A0A8J1Y7N3_OWEFU</name>
<dbReference type="GO" id="GO:0031499">
    <property type="term" value="C:TRAMP complex"/>
    <property type="evidence" value="ECO:0007669"/>
    <property type="project" value="TreeGrafter"/>
</dbReference>
<dbReference type="EC" id="2.7.7.19" evidence="3"/>
<feature type="region of interest" description="Disordered" evidence="7">
    <location>
        <begin position="434"/>
        <end position="703"/>
    </location>
</feature>
<organism evidence="10 11">
    <name type="scientific">Owenia fusiformis</name>
    <name type="common">Polychaete worm</name>
    <dbReference type="NCBI Taxonomy" id="6347"/>
    <lineage>
        <taxon>Eukaryota</taxon>
        <taxon>Metazoa</taxon>
        <taxon>Spiralia</taxon>
        <taxon>Lophotrochozoa</taxon>
        <taxon>Annelida</taxon>
        <taxon>Polychaeta</taxon>
        <taxon>Sedentaria</taxon>
        <taxon>Canalipalpata</taxon>
        <taxon>Sabellida</taxon>
        <taxon>Oweniida</taxon>
        <taxon>Oweniidae</taxon>
        <taxon>Owenia</taxon>
    </lineage>
</organism>
<sequence>MDPRIAWFPPEQLGPAQILWTRIWESGIGVENMHLNNHTNPNLDKKAQEFIPLDFQNNFDKKQGPSNINRQNQNQNQKRKRDNRASTYGLNHSSAVHLLGENGGLTPWKPRDKTYHRGVIGLHEEIISFFKYMSPRPEEAHMRQDVVHRIRQVIQGLWPAAKVNIFGSFETGLYLPTSDIDLVVFGKWDKLPLRPLERELIKNKITDEDHIKVLDKASVPIVKLTDLKTDVKVDISFNMVNGVRSAKLIKEFMHEYPNLKFLVLVLKQFLLQRELNEVFTGGISSYSLILLTVSFLQLHPRIDAASPHANLGVLLIEFFELYGRNFNYFKTGIRIKDGGSYLSKDEMQKRMDNGYRPSLLCIEDPLQTGNDIGRSSYGAIHVKQAFEYAYLQLSHAAAPQNTHLQKGRDSLLGRIVRVTDEVVEYRKRVMENFPVKKEQEPPTVSLLSSKSSPQQRTYASVATATPSSNEESEGGNNSSQSLSKRKSKPLPIVNNRNVTVTSLNDNQSIEGENSDSGSSSVCAPSSVTSASSSSSIASESDSDVTPDSPVNKIAVKVAPQNTAPIDKPAPPIKRELPIPAPRSRTLSSSSNNNNTYNNTKAPLSKPTTSNLNSNSPRRADTATPEASRGRWDGYPSRNNNRESERRNVQRDVDSGSNSLNWRRDKPVEVTGKTFTPRFSGNSNSNKRRRNNGRRDSQRSGNQR</sequence>
<feature type="compositionally biased region" description="Polar residues" evidence="7">
    <location>
        <begin position="605"/>
        <end position="616"/>
    </location>
</feature>
<dbReference type="Gene3D" id="1.10.1410.10">
    <property type="match status" value="1"/>
</dbReference>
<dbReference type="Gene3D" id="3.30.460.10">
    <property type="entry name" value="Beta Polymerase, domain 2"/>
    <property type="match status" value="1"/>
</dbReference>
<gene>
    <name evidence="10" type="ORF">OFUS_LOCUS6833</name>
</gene>
<evidence type="ECO:0000256" key="1">
    <source>
        <dbReference type="ARBA" id="ARBA00001936"/>
    </source>
</evidence>
<comment type="similarity">
    <text evidence="2">Belongs to the DNA polymerase type-B-like family.</text>
</comment>
<feature type="compositionally biased region" description="Basic and acidic residues" evidence="7">
    <location>
        <begin position="639"/>
        <end position="653"/>
    </location>
</feature>
<dbReference type="FunFam" id="1.10.1410.10:FF:000003">
    <property type="entry name" value="non-canonical poly(A) RNA polymerase PAPD7"/>
    <property type="match status" value="1"/>
</dbReference>
<feature type="compositionally biased region" description="Polar residues" evidence="7">
    <location>
        <begin position="445"/>
        <end position="466"/>
    </location>
</feature>
<dbReference type="EMBL" id="CAIIXF020000003">
    <property type="protein sequence ID" value="CAH1780090.1"/>
    <property type="molecule type" value="Genomic_DNA"/>
</dbReference>
<evidence type="ECO:0000256" key="5">
    <source>
        <dbReference type="ARBA" id="ARBA00022723"/>
    </source>
</evidence>